<dbReference type="AlphaFoldDB" id="A0A926HTP6"/>
<dbReference type="CDD" id="cd13138">
    <property type="entry name" value="MATE_yoeA_like"/>
    <property type="match status" value="1"/>
</dbReference>
<feature type="transmembrane region" description="Helical" evidence="13">
    <location>
        <begin position="57"/>
        <end position="80"/>
    </location>
</feature>
<dbReference type="PANTHER" id="PTHR43298:SF2">
    <property type="entry name" value="FMN_FAD EXPORTER YEEO-RELATED"/>
    <property type="match status" value="1"/>
</dbReference>
<comment type="caution">
    <text evidence="14">The sequence shown here is derived from an EMBL/GenBank/DDBJ whole genome shotgun (WGS) entry which is preliminary data.</text>
</comment>
<evidence type="ECO:0000256" key="12">
    <source>
        <dbReference type="ARBA" id="ARBA00031636"/>
    </source>
</evidence>
<dbReference type="GO" id="GO:0006811">
    <property type="term" value="P:monoatomic ion transport"/>
    <property type="evidence" value="ECO:0007669"/>
    <property type="project" value="UniProtKB-KW"/>
</dbReference>
<feature type="transmembrane region" description="Helical" evidence="13">
    <location>
        <begin position="165"/>
        <end position="186"/>
    </location>
</feature>
<keyword evidence="5" id="KW-0813">Transport</keyword>
<keyword evidence="7" id="KW-1003">Cell membrane</keyword>
<evidence type="ECO:0000256" key="7">
    <source>
        <dbReference type="ARBA" id="ARBA00022475"/>
    </source>
</evidence>
<evidence type="ECO:0000256" key="10">
    <source>
        <dbReference type="ARBA" id="ARBA00023065"/>
    </source>
</evidence>
<feature type="transmembrane region" description="Helical" evidence="13">
    <location>
        <begin position="12"/>
        <end position="31"/>
    </location>
</feature>
<proteinExistence type="inferred from homology"/>
<feature type="transmembrane region" description="Helical" evidence="13">
    <location>
        <begin position="133"/>
        <end position="158"/>
    </location>
</feature>
<feature type="transmembrane region" description="Helical" evidence="13">
    <location>
        <begin position="386"/>
        <end position="409"/>
    </location>
</feature>
<keyword evidence="8 13" id="KW-0812">Transmembrane</keyword>
<evidence type="ECO:0000256" key="2">
    <source>
        <dbReference type="ARBA" id="ARBA00004651"/>
    </source>
</evidence>
<evidence type="ECO:0000256" key="13">
    <source>
        <dbReference type="SAM" id="Phobius"/>
    </source>
</evidence>
<keyword evidence="9 13" id="KW-1133">Transmembrane helix</keyword>
<evidence type="ECO:0000256" key="1">
    <source>
        <dbReference type="ARBA" id="ARBA00003408"/>
    </source>
</evidence>
<dbReference type="PIRSF" id="PIRSF006603">
    <property type="entry name" value="DinF"/>
    <property type="match status" value="1"/>
</dbReference>
<accession>A0A926HTP6</accession>
<evidence type="ECO:0000256" key="8">
    <source>
        <dbReference type="ARBA" id="ARBA00022692"/>
    </source>
</evidence>
<dbReference type="NCBIfam" id="TIGR00797">
    <property type="entry name" value="matE"/>
    <property type="match status" value="1"/>
</dbReference>
<feature type="transmembrane region" description="Helical" evidence="13">
    <location>
        <begin position="353"/>
        <end position="374"/>
    </location>
</feature>
<keyword evidence="6" id="KW-0050">Antiport</keyword>
<feature type="transmembrane region" description="Helical" evidence="13">
    <location>
        <begin position="92"/>
        <end position="113"/>
    </location>
</feature>
<dbReference type="GO" id="GO:0015297">
    <property type="term" value="F:antiporter activity"/>
    <property type="evidence" value="ECO:0007669"/>
    <property type="project" value="UniProtKB-KW"/>
</dbReference>
<dbReference type="GO" id="GO:0005886">
    <property type="term" value="C:plasma membrane"/>
    <property type="evidence" value="ECO:0007669"/>
    <property type="project" value="UniProtKB-SubCell"/>
</dbReference>
<evidence type="ECO:0000256" key="4">
    <source>
        <dbReference type="ARBA" id="ARBA00020268"/>
    </source>
</evidence>
<dbReference type="EMBL" id="JACRSP010000001">
    <property type="protein sequence ID" value="MBC8535100.1"/>
    <property type="molecule type" value="Genomic_DNA"/>
</dbReference>
<keyword evidence="11 13" id="KW-0472">Membrane</keyword>
<name>A0A926HTP6_9FIRM</name>
<evidence type="ECO:0000256" key="11">
    <source>
        <dbReference type="ARBA" id="ARBA00023136"/>
    </source>
</evidence>
<evidence type="ECO:0000313" key="15">
    <source>
        <dbReference type="Proteomes" id="UP000620366"/>
    </source>
</evidence>
<evidence type="ECO:0000256" key="6">
    <source>
        <dbReference type="ARBA" id="ARBA00022449"/>
    </source>
</evidence>
<evidence type="ECO:0000313" key="14">
    <source>
        <dbReference type="EMBL" id="MBC8535100.1"/>
    </source>
</evidence>
<evidence type="ECO:0000256" key="9">
    <source>
        <dbReference type="ARBA" id="ARBA00022989"/>
    </source>
</evidence>
<dbReference type="PANTHER" id="PTHR43298">
    <property type="entry name" value="MULTIDRUG RESISTANCE PROTEIN NORM-RELATED"/>
    <property type="match status" value="1"/>
</dbReference>
<dbReference type="Pfam" id="PF01554">
    <property type="entry name" value="MatE"/>
    <property type="match status" value="2"/>
</dbReference>
<comment type="subcellular location">
    <subcellularLocation>
        <location evidence="2">Cell membrane</location>
        <topology evidence="2">Multi-pass membrane protein</topology>
    </subcellularLocation>
</comment>
<evidence type="ECO:0000256" key="3">
    <source>
        <dbReference type="ARBA" id="ARBA00010199"/>
    </source>
</evidence>
<keyword evidence="15" id="KW-1185">Reference proteome</keyword>
<dbReference type="RefSeq" id="WP_249298715.1">
    <property type="nucleotide sequence ID" value="NZ_JACRSP010000001.1"/>
</dbReference>
<protein>
    <recommendedName>
        <fullName evidence="4">Probable multidrug resistance protein NorM</fullName>
    </recommendedName>
    <alternativeName>
        <fullName evidence="12">Multidrug-efflux transporter</fullName>
    </alternativeName>
</protein>
<feature type="transmembrane region" description="Helical" evidence="13">
    <location>
        <begin position="315"/>
        <end position="333"/>
    </location>
</feature>
<sequence>MNRDLTVGRPETVLWKFCLPLFGSIVFQQLYNIADSLVAGKFIGENALAAVGNSYEVTLIFIAFAFGCNIGCSVIVSQLFGARRYTQMKTAVYTTLLASAVLCAALMAGRLLFSGGLLELIRTPAEVMADSKLYLNIYILGLPFMFFYNVSTGIFSALGDSRTPFLFLAASSLSNIAVDILFVTAFHMGVDGVAWATFLCQGVSCVLAVWVIFRRLARIVTPEPVPVYSWGLLKRIALIAIPSTLQQSFISVGNIVIQGVINGFGPSVMAGYCAAVKLNNLVITSFTTLGNGISNFTAQNIGAQKPERVKQGFSAGLKMVWLLCVPLAAGYFFGGRQLLRLFLDNPTGTAVRAGIEFLRMLAPFYFVVSAKLVADGILRGAGKMKPFMAATFTDLALRVVLAAALSTVWGTVGIWSAWPIGWSVAALMSMLFYRSGPGRTAAYESLREPSAQPVGPAS</sequence>
<comment type="similarity">
    <text evidence="3">Belongs to the multi antimicrobial extrusion (MATE) (TC 2.A.66.1) family.</text>
</comment>
<dbReference type="GO" id="GO:0042910">
    <property type="term" value="F:xenobiotic transmembrane transporter activity"/>
    <property type="evidence" value="ECO:0007669"/>
    <property type="project" value="InterPro"/>
</dbReference>
<reference evidence="14" key="1">
    <citation type="submission" date="2020-08" db="EMBL/GenBank/DDBJ databases">
        <title>Genome public.</title>
        <authorList>
            <person name="Liu C."/>
            <person name="Sun Q."/>
        </authorList>
    </citation>
    <scope>NUCLEOTIDE SEQUENCE</scope>
    <source>
        <strain evidence="14">BX7</strain>
    </source>
</reference>
<comment type="function">
    <text evidence="1">Multidrug efflux pump.</text>
</comment>
<gene>
    <name evidence="14" type="ORF">H8695_00110</name>
</gene>
<evidence type="ECO:0000256" key="5">
    <source>
        <dbReference type="ARBA" id="ARBA00022448"/>
    </source>
</evidence>
<feature type="transmembrane region" description="Helical" evidence="13">
    <location>
        <begin position="192"/>
        <end position="213"/>
    </location>
</feature>
<dbReference type="InterPro" id="IPR050222">
    <property type="entry name" value="MATE_MdtK"/>
</dbReference>
<dbReference type="InterPro" id="IPR002528">
    <property type="entry name" value="MATE_fam"/>
</dbReference>
<organism evidence="14 15">
    <name type="scientific">Feifania hominis</name>
    <dbReference type="NCBI Taxonomy" id="2763660"/>
    <lineage>
        <taxon>Bacteria</taxon>
        <taxon>Bacillati</taxon>
        <taxon>Bacillota</taxon>
        <taxon>Clostridia</taxon>
        <taxon>Eubacteriales</taxon>
        <taxon>Feifaniaceae</taxon>
        <taxon>Feifania</taxon>
    </lineage>
</organism>
<dbReference type="InterPro" id="IPR048279">
    <property type="entry name" value="MdtK-like"/>
</dbReference>
<keyword evidence="10" id="KW-0406">Ion transport</keyword>
<dbReference type="Proteomes" id="UP000620366">
    <property type="component" value="Unassembled WGS sequence"/>
</dbReference>